<feature type="transmembrane region" description="Helical" evidence="1">
    <location>
        <begin position="154"/>
        <end position="176"/>
    </location>
</feature>
<evidence type="ECO:0000313" key="3">
    <source>
        <dbReference type="Proteomes" id="UP000243975"/>
    </source>
</evidence>
<feature type="transmembrane region" description="Helical" evidence="1">
    <location>
        <begin position="57"/>
        <end position="76"/>
    </location>
</feature>
<evidence type="ECO:0000256" key="1">
    <source>
        <dbReference type="SAM" id="Phobius"/>
    </source>
</evidence>
<dbReference type="Gramene" id="KVH95778">
    <property type="protein sequence ID" value="KVH95778"/>
    <property type="gene ID" value="Ccrd_002160"/>
</dbReference>
<dbReference type="Proteomes" id="UP000243975">
    <property type="component" value="Unassembled WGS sequence"/>
</dbReference>
<feature type="transmembrane region" description="Helical" evidence="1">
    <location>
        <begin position="305"/>
        <end position="329"/>
    </location>
</feature>
<dbReference type="AlphaFoldDB" id="A0A103XRZ7"/>
<dbReference type="EMBL" id="LEKV01004377">
    <property type="protein sequence ID" value="KVH95778.1"/>
    <property type="molecule type" value="Genomic_DNA"/>
</dbReference>
<sequence length="853" mass="96608">MTSASDDCARIWQVLEDDAYTSHNINNTLDARDRGLLLGFCQMLQDLEEGKSYSKPMLWIGFYIAVATLLCMFLMLADLFHGFRNRKLWFPSKYFTLNTATITLITIAMKLPLDLSGRMPGSTDELAKWGSMTFMCTMMSNLMPSLASMDDRELVANVTGMVLLVVTIVVNVLIQIKTGVVLNFFDNYVYIGVMLFLLVIMISSALTIPTSKKILEFKYQRVQKTSSDVHPQLTRRLRVEELIQYVRKYWMMAGTSSPQFVMITTPLCSAAGIACVPAVALYYYFFVLIWADLEGIAYLDFGSDYEWSIVVIVVIQSIGILVGNIAPLFRCFAALSFKLSLKWVKKHTKVCEVEKYWTQKLLEWKQIPLAFPLSGRISKALVYNFYHLILNLCIICQKLIVVSCKIVGLIPLGTVIIGVFCVNRCKSLKANFFLMPVASNRDTNQDVENYVLQLQDEMELGRRTLGSFSNSANRSIQKGEKQLPTNLLKLIEQCTGFEGVVKFDSENIQGLIWVTFPNSWSLPIVTLTCIAITLPNISQESVDDLFRGVCESLSYTLLVEESLNNVGEYKKIQKATMALRQEVEVNYKWLGNTLQRNSYKEKNPKEILEWFADKAKDIAVEMNEHINEEPFDSYCERLVVADSMYRVTQTIMVNYPGDIENGRGEQLFYLLSSMIVDIAVACFTNLPRVIVMKCQEDAIEKREASVGAAAELLGSTKTIIEKVDACEVPNLDPEKMAFIDEWRRAWQRWSSHHRDVVSFPACACPTSANEVKTMTMIDGCTFRRRRGKEVGCRLSPIWLARSKFGVGPCGLGESLGFLVPKVEGNALGWFHRAAKTSLSKQWKDNRPVHPRPI</sequence>
<keyword evidence="1" id="KW-0472">Membrane</keyword>
<comment type="caution">
    <text evidence="2">The sequence shown here is derived from an EMBL/GenBank/DDBJ whole genome shotgun (WGS) entry which is preliminary data.</text>
</comment>
<keyword evidence="1" id="KW-1133">Transmembrane helix</keyword>
<evidence type="ECO:0000313" key="2">
    <source>
        <dbReference type="EMBL" id="KVH95778.1"/>
    </source>
</evidence>
<dbReference type="PANTHER" id="PTHR35307">
    <property type="entry name" value="PROTEIN, PUTATIVE-RELATED"/>
    <property type="match status" value="1"/>
</dbReference>
<reference evidence="2 3" key="1">
    <citation type="journal article" date="2016" name="Sci. Rep.">
        <title>The genome sequence of the outbreeding globe artichoke constructed de novo incorporating a phase-aware low-pass sequencing strategy of F1 progeny.</title>
        <authorList>
            <person name="Scaglione D."/>
            <person name="Reyes-Chin-Wo S."/>
            <person name="Acquadro A."/>
            <person name="Froenicke L."/>
            <person name="Portis E."/>
            <person name="Beitel C."/>
            <person name="Tirone M."/>
            <person name="Mauro R."/>
            <person name="Lo Monaco A."/>
            <person name="Mauromicale G."/>
            <person name="Faccioli P."/>
            <person name="Cattivelli L."/>
            <person name="Rieseberg L."/>
            <person name="Michelmore R."/>
            <person name="Lanteri S."/>
        </authorList>
    </citation>
    <scope>NUCLEOTIDE SEQUENCE [LARGE SCALE GENOMIC DNA]</scope>
    <source>
        <strain evidence="2">2C</strain>
    </source>
</reference>
<name>A0A103XRZ7_CYNCS</name>
<feature type="transmembrane region" description="Helical" evidence="1">
    <location>
        <begin position="188"/>
        <end position="208"/>
    </location>
</feature>
<proteinExistence type="predicted"/>
<feature type="transmembrane region" description="Helical" evidence="1">
    <location>
        <begin position="129"/>
        <end position="147"/>
    </location>
</feature>
<dbReference type="PANTHER" id="PTHR35307:SF8">
    <property type="entry name" value="GUSTATORY RECEPTOR"/>
    <property type="match status" value="1"/>
</dbReference>
<keyword evidence="1" id="KW-0812">Transmembrane</keyword>
<feature type="transmembrane region" description="Helical" evidence="1">
    <location>
        <begin position="260"/>
        <end position="285"/>
    </location>
</feature>
<accession>A0A103XRZ7</accession>
<feature type="transmembrane region" description="Helical" evidence="1">
    <location>
        <begin position="406"/>
        <end position="425"/>
    </location>
</feature>
<feature type="transmembrane region" description="Helical" evidence="1">
    <location>
        <begin position="88"/>
        <end position="109"/>
    </location>
</feature>
<organism evidence="2 3">
    <name type="scientific">Cynara cardunculus var. scolymus</name>
    <name type="common">Globe artichoke</name>
    <name type="synonym">Cynara scolymus</name>
    <dbReference type="NCBI Taxonomy" id="59895"/>
    <lineage>
        <taxon>Eukaryota</taxon>
        <taxon>Viridiplantae</taxon>
        <taxon>Streptophyta</taxon>
        <taxon>Embryophyta</taxon>
        <taxon>Tracheophyta</taxon>
        <taxon>Spermatophyta</taxon>
        <taxon>Magnoliopsida</taxon>
        <taxon>eudicotyledons</taxon>
        <taxon>Gunneridae</taxon>
        <taxon>Pentapetalae</taxon>
        <taxon>asterids</taxon>
        <taxon>campanulids</taxon>
        <taxon>Asterales</taxon>
        <taxon>Asteraceae</taxon>
        <taxon>Carduoideae</taxon>
        <taxon>Cardueae</taxon>
        <taxon>Carduinae</taxon>
        <taxon>Cynara</taxon>
    </lineage>
</organism>
<gene>
    <name evidence="2" type="ORF">Ccrd_002160</name>
</gene>
<protein>
    <submittedName>
        <fullName evidence="2">Uncharacterized protein</fullName>
    </submittedName>
</protein>
<keyword evidence="3" id="KW-1185">Reference proteome</keyword>